<dbReference type="Pfam" id="PF05833">
    <property type="entry name" value="NFACT_N"/>
    <property type="match status" value="1"/>
</dbReference>
<evidence type="ECO:0000313" key="8">
    <source>
        <dbReference type="Proteomes" id="UP000767854"/>
    </source>
</evidence>
<dbReference type="PANTHER" id="PTHR15239">
    <property type="entry name" value="NUCLEAR EXPORT MEDIATOR FACTOR NEMF"/>
    <property type="match status" value="1"/>
</dbReference>
<evidence type="ECO:0000256" key="5">
    <source>
        <dbReference type="HAMAP-Rule" id="MF_00844"/>
    </source>
</evidence>
<dbReference type="Pfam" id="PF05670">
    <property type="entry name" value="NFACT-R_1"/>
    <property type="match status" value="1"/>
</dbReference>
<evidence type="ECO:0000256" key="1">
    <source>
        <dbReference type="ARBA" id="ARBA00022555"/>
    </source>
</evidence>
<dbReference type="HAMAP" id="MF_00844_B">
    <property type="entry name" value="RqcH_B"/>
    <property type="match status" value="1"/>
</dbReference>
<dbReference type="InterPro" id="IPR043682">
    <property type="entry name" value="RqcH_bacterial"/>
</dbReference>
<feature type="coiled-coil region" evidence="5">
    <location>
        <begin position="304"/>
        <end position="331"/>
    </location>
</feature>
<dbReference type="Gene3D" id="2.30.310.10">
    <property type="entry name" value="ibrinogen binding protein from staphylococcus aureus domain"/>
    <property type="match status" value="1"/>
</dbReference>
<proteinExistence type="inferred from homology"/>
<comment type="function">
    <text evidence="5">Key component of the ribosome quality control system (RQC), a ribosome-associated complex that mediates the extraction of incompletely synthesized nascent chains from stalled ribosomes and their subsequent degradation. RqcH recruits Ala-charged tRNA, and with RqcP directs the elongation of stalled nascent chains on 50S ribosomal subunits, leading to non-templated C-terminal alanine extensions (Ala tail). The Ala tail promotes nascent chain degradation. May add between 1 and at least 8 Ala residues. Binds to stalled 50S ribosomal subunits.</text>
</comment>
<feature type="domain" description="NFACT RNA-binding" evidence="6">
    <location>
        <begin position="460"/>
        <end position="552"/>
    </location>
</feature>
<protein>
    <recommendedName>
        <fullName evidence="5">Rqc2 homolog RqcH</fullName>
        <shortName evidence="5">RqcH</shortName>
    </recommendedName>
</protein>
<evidence type="ECO:0000259" key="6">
    <source>
        <dbReference type="Pfam" id="PF05670"/>
    </source>
</evidence>
<comment type="caution">
    <text evidence="7">The sequence shown here is derived from an EMBL/GenBank/DDBJ whole genome shotgun (WGS) entry which is preliminary data.</text>
</comment>
<comment type="similarity">
    <text evidence="5">Belongs to the NEMF family.</text>
</comment>
<accession>A0ABS2MMA2</accession>
<dbReference type="InterPro" id="IPR008532">
    <property type="entry name" value="NFACT_RNA-bd"/>
</dbReference>
<sequence length="583" mass="67272">MAFDGLLMHKLIEEINLKIQGGRIDKIHQPEKDELTLKIRSGGINFSFFISVDASIPYFSLTEERRENPDNPPMFCMLMRKHLTNGKINRFYQIRHERIAILEILSKNELGDLELKNIIIEIMGKHSNIIVTREDGVIIDSIKRISPDMSRIRSVLPGLRYEQIQSNKVPLSGNWQEHLMTLPSEMPILKALYSTIEGFSPTIAKYLLTQSGIFHDLKRAELTQDHLITLTNQIKKIETLLKTSNHCGYIYYDSHNIMQDFYFIPDLHEAFEYKTFESLAHATEKFYTERNLALKIHQRTADLKKSILIKRDRAKSKLQKLRLELDSAENADHYKVAGELILANIYQIQKGTNKIELLNYYMDPPEPVTIDLDVRLDATQNAQLYFKKYAKSKTALEELAVQIDATQWDIQYLDSILSQLELSEDSKTIQEIRQELAEQGIIKSRQYKGRKKDSKKQGYRQFRSSDGYAIFVGKNNMQNDYLTTKIASNKDIWLHTKIIPGSHVIIRTEGQEPPERTLEEAGMLAAYYSNARASENVPVDYTFVRYVTKPNGAKPGMVIYTHNKTLYITPDEAALKTLISKED</sequence>
<keyword evidence="2 5" id="KW-0699">rRNA-binding</keyword>
<dbReference type="InterPro" id="IPR051608">
    <property type="entry name" value="RQC_Subunit_NEMF"/>
</dbReference>
<gene>
    <name evidence="5" type="primary">rqcH</name>
    <name evidence="7" type="ORF">JOC49_000038</name>
</gene>
<keyword evidence="5" id="KW-0175">Coiled coil</keyword>
<organism evidence="7 8">
    <name type="scientific">Fusibacter tunisiensis</name>
    <dbReference type="NCBI Taxonomy" id="1008308"/>
    <lineage>
        <taxon>Bacteria</taxon>
        <taxon>Bacillati</taxon>
        <taxon>Bacillota</taxon>
        <taxon>Clostridia</taxon>
        <taxon>Eubacteriales</taxon>
        <taxon>Eubacteriales Family XII. Incertae Sedis</taxon>
        <taxon>Fusibacter</taxon>
    </lineage>
</organism>
<evidence type="ECO:0000256" key="2">
    <source>
        <dbReference type="ARBA" id="ARBA00022730"/>
    </source>
</evidence>
<keyword evidence="1 5" id="KW-0820">tRNA-binding</keyword>
<reference evidence="7 8" key="1">
    <citation type="submission" date="2021-01" db="EMBL/GenBank/DDBJ databases">
        <title>Genomic Encyclopedia of Type Strains, Phase IV (KMG-IV): sequencing the most valuable type-strain genomes for metagenomic binning, comparative biology and taxonomic classification.</title>
        <authorList>
            <person name="Goeker M."/>
        </authorList>
    </citation>
    <scope>NUCLEOTIDE SEQUENCE [LARGE SCALE GENOMIC DNA]</scope>
    <source>
        <strain evidence="7 8">DSM 24436</strain>
    </source>
</reference>
<name>A0ABS2MMA2_9FIRM</name>
<keyword evidence="4 5" id="KW-0648">Protein biosynthesis</keyword>
<comment type="subunit">
    <text evidence="5">Associates with stalled 50S ribosomal subunits. Binds to RqcP.</text>
</comment>
<keyword evidence="3 5" id="KW-0694">RNA-binding</keyword>
<dbReference type="PANTHER" id="PTHR15239:SF6">
    <property type="entry name" value="RIBOSOME QUALITY CONTROL COMPLEX SUBUNIT NEMF"/>
    <property type="match status" value="1"/>
</dbReference>
<keyword evidence="8" id="KW-1185">Reference proteome</keyword>
<dbReference type="EMBL" id="JAFBDT010000001">
    <property type="protein sequence ID" value="MBM7560529.1"/>
    <property type="molecule type" value="Genomic_DNA"/>
</dbReference>
<evidence type="ECO:0000256" key="4">
    <source>
        <dbReference type="ARBA" id="ARBA00022917"/>
    </source>
</evidence>
<dbReference type="RefSeq" id="WP_204661039.1">
    <property type="nucleotide sequence ID" value="NZ_JAFBDT010000001.1"/>
</dbReference>
<dbReference type="Proteomes" id="UP000767854">
    <property type="component" value="Unassembled WGS sequence"/>
</dbReference>
<evidence type="ECO:0000313" key="7">
    <source>
        <dbReference type="EMBL" id="MBM7560529.1"/>
    </source>
</evidence>
<evidence type="ECO:0000256" key="3">
    <source>
        <dbReference type="ARBA" id="ARBA00022884"/>
    </source>
</evidence>